<keyword evidence="7" id="KW-0326">Glycosidase</keyword>
<feature type="binding site" evidence="6">
    <location>
        <position position="451"/>
    </location>
    <ligand>
        <name>Ca(2+)</name>
        <dbReference type="ChEBI" id="CHEBI:29108"/>
    </ligand>
</feature>
<feature type="active site" description="Proton donor" evidence="5">
    <location>
        <position position="100"/>
    </location>
</feature>
<dbReference type="RefSeq" id="XP_002777089.1">
    <property type="nucleotide sequence ID" value="XM_002777043.1"/>
</dbReference>
<evidence type="ECO:0000256" key="4">
    <source>
        <dbReference type="ARBA" id="ARBA00023180"/>
    </source>
</evidence>
<dbReference type="InterPro" id="IPR012341">
    <property type="entry name" value="6hp_glycosidase-like_sf"/>
</dbReference>
<gene>
    <name evidence="9" type="ORF">Pmar_PMAR003153</name>
</gene>
<keyword evidence="6" id="KW-0106">Calcium</keyword>
<reference evidence="9 10" key="1">
    <citation type="submission" date="2008-07" db="EMBL/GenBank/DDBJ databases">
        <authorList>
            <person name="El-Sayed N."/>
            <person name="Caler E."/>
            <person name="Inman J."/>
            <person name="Amedeo P."/>
            <person name="Hass B."/>
            <person name="Wortman J."/>
        </authorList>
    </citation>
    <scope>NUCLEOTIDE SEQUENCE [LARGE SCALE GENOMIC DNA]</scope>
    <source>
        <strain evidence="10">ATCC 50983 / TXsc</strain>
    </source>
</reference>
<dbReference type="SUPFAM" id="SSF48225">
    <property type="entry name" value="Seven-hairpin glycosidases"/>
    <property type="match status" value="1"/>
</dbReference>
<comment type="cofactor">
    <cofactor evidence="6">
        <name>Ca(2+)</name>
        <dbReference type="ChEBI" id="CHEBI:29108"/>
    </cofactor>
</comment>
<dbReference type="Gene3D" id="3.50.30.30">
    <property type="match status" value="1"/>
</dbReference>
<feature type="active site" description="Proton donor" evidence="5">
    <location>
        <position position="334"/>
    </location>
</feature>
<dbReference type="InterPro" id="IPR036026">
    <property type="entry name" value="Seven-hairpin_glycosidases"/>
</dbReference>
<feature type="active site" evidence="5">
    <location>
        <position position="357"/>
    </location>
</feature>
<dbReference type="CDD" id="cd00538">
    <property type="entry name" value="PA"/>
    <property type="match status" value="1"/>
</dbReference>
<feature type="active site" evidence="5">
    <location>
        <position position="242"/>
    </location>
</feature>
<proteinExistence type="inferred from homology"/>
<dbReference type="GO" id="GO:0016020">
    <property type="term" value="C:membrane"/>
    <property type="evidence" value="ECO:0007669"/>
    <property type="project" value="InterPro"/>
</dbReference>
<dbReference type="GO" id="GO:0005509">
    <property type="term" value="F:calcium ion binding"/>
    <property type="evidence" value="ECO:0007669"/>
    <property type="project" value="InterPro"/>
</dbReference>
<accession>C5L318</accession>
<keyword evidence="10" id="KW-1185">Reference proteome</keyword>
<dbReference type="Proteomes" id="UP000007800">
    <property type="component" value="Unassembled WGS sequence"/>
</dbReference>
<dbReference type="Gene3D" id="1.50.10.10">
    <property type="match status" value="1"/>
</dbReference>
<name>C5L318_PERM5</name>
<feature type="domain" description="PA" evidence="8">
    <location>
        <begin position="650"/>
        <end position="706"/>
    </location>
</feature>
<dbReference type="InterPro" id="IPR044674">
    <property type="entry name" value="EDEM1/2/3"/>
</dbReference>
<sequence>MCMIFSWQSADLIEQMYAHAFGDYMRYAFPYDELRPLSCDGRITRERGDLDFIIANVSMTYIDSLDSLVLFDRLEDFGEAVDFISHNVTFDRDVVVSAFEMNIRVLGGLLSGHLHAKRMGIPSGYQDDLLRKAIDLGDRLYKAFDTSTDLPAARVNLVRGIDIDDEEVPTSISVAEAGSWIMEFGTLSLLTGDWKYYEAARKALDHLWYMRLGPAALMPTTISISTGLWMDSLSSGAGPGHDSYYEYLLKAYVLFGDVELYERFMEHFDGISSYQAGGQLTFDIATDSPAHTQVSPLQSFWGGVVNAVQGPSAYATSIARMWSRLWDSMGGLPEVADIKERRVALIAYGRDFNLRPELAETLSQLGAAISGGVEDETYKWKLEKMANDLEKRNKAVCGYASLADVLAHRNDDRMDSFFLSETLPYLYMGLTGPQVVANRLGSGSIGRVFTTEAHVLPLSHLVPLARDRPGHARGQRGTRTTPLVCPIGPSPVLRFSDMVDWQISHGAWTVWPELPTALREAIPTGVTMPRGKARLVVRAAGMMAEEPVFNLSVGTAIFGGRIRQRSGMEKFQWDLGEAKRTRLVRMIHSGPSLRAALKRHGRCSDDTKAYRNHSKASDRVFSGGLHWRETPIKSQRRDFRLMFSGNGTDFGCNRTGQDDYSEADNVMVVVHRAGNCSFADKALNAQLRGASGILVIDEAGSGRKKNLVMTCEIEKNWLCHYVHIPAVSVPAVDFAPVLSLLKAGHSLFAQLLDGALLF</sequence>
<dbReference type="OMA" id="DWHASHG"/>
<dbReference type="PANTHER" id="PTHR45679:SF5">
    <property type="entry name" value="ER DEGRADATION-ENHANCING ALPHA-MANNOSIDASE-LIKE PROTEIN 1"/>
    <property type="match status" value="1"/>
</dbReference>
<dbReference type="AlphaFoldDB" id="C5L318"/>
<dbReference type="OrthoDB" id="8118055at2759"/>
<dbReference type="InterPro" id="IPR001382">
    <property type="entry name" value="Glyco_hydro_47"/>
</dbReference>
<organism evidence="10">
    <name type="scientific">Perkinsus marinus (strain ATCC 50983 / TXsc)</name>
    <dbReference type="NCBI Taxonomy" id="423536"/>
    <lineage>
        <taxon>Eukaryota</taxon>
        <taxon>Sar</taxon>
        <taxon>Alveolata</taxon>
        <taxon>Perkinsozoa</taxon>
        <taxon>Perkinsea</taxon>
        <taxon>Perkinsida</taxon>
        <taxon>Perkinsidae</taxon>
        <taxon>Perkinsus</taxon>
    </lineage>
</organism>
<dbReference type="EMBL" id="GG678669">
    <property type="protein sequence ID" value="EER08905.1"/>
    <property type="molecule type" value="Genomic_DNA"/>
</dbReference>
<dbReference type="EC" id="3.2.1.-" evidence="7"/>
<dbReference type="GO" id="GO:1904380">
    <property type="term" value="P:endoplasmic reticulum mannose trimming"/>
    <property type="evidence" value="ECO:0007669"/>
    <property type="project" value="InterPro"/>
</dbReference>
<evidence type="ECO:0000256" key="5">
    <source>
        <dbReference type="PIRSR" id="PIRSR601382-1"/>
    </source>
</evidence>
<dbReference type="GeneID" id="9064814"/>
<protein>
    <recommendedName>
        <fullName evidence="7">alpha-1,2-Mannosidase</fullName>
        <ecNumber evidence="7">3.2.1.-</ecNumber>
    </recommendedName>
</protein>
<keyword evidence="3" id="KW-0256">Endoplasmic reticulum</keyword>
<evidence type="ECO:0000313" key="9">
    <source>
        <dbReference type="EMBL" id="EER08905.1"/>
    </source>
</evidence>
<dbReference type="Pfam" id="PF02225">
    <property type="entry name" value="PA"/>
    <property type="match status" value="1"/>
</dbReference>
<evidence type="ECO:0000256" key="2">
    <source>
        <dbReference type="ARBA" id="ARBA00007658"/>
    </source>
</evidence>
<dbReference type="GO" id="GO:0005975">
    <property type="term" value="P:carbohydrate metabolic process"/>
    <property type="evidence" value="ECO:0007669"/>
    <property type="project" value="InterPro"/>
</dbReference>
<evidence type="ECO:0000256" key="6">
    <source>
        <dbReference type="PIRSR" id="PIRSR601382-2"/>
    </source>
</evidence>
<dbReference type="SUPFAM" id="SSF52025">
    <property type="entry name" value="PA domain"/>
    <property type="match status" value="1"/>
</dbReference>
<dbReference type="GO" id="GO:0044322">
    <property type="term" value="C:endoplasmic reticulum quality control compartment"/>
    <property type="evidence" value="ECO:0007669"/>
    <property type="project" value="GOC"/>
</dbReference>
<evidence type="ECO:0000259" key="8">
    <source>
        <dbReference type="Pfam" id="PF02225"/>
    </source>
</evidence>
<dbReference type="GO" id="GO:0004571">
    <property type="term" value="F:mannosyl-oligosaccharide 1,2-alpha-mannosidase activity"/>
    <property type="evidence" value="ECO:0007669"/>
    <property type="project" value="InterPro"/>
</dbReference>
<dbReference type="Pfam" id="PF01532">
    <property type="entry name" value="Glyco_hydro_47"/>
    <property type="match status" value="1"/>
</dbReference>
<evidence type="ECO:0000256" key="1">
    <source>
        <dbReference type="ARBA" id="ARBA00004240"/>
    </source>
</evidence>
<dbReference type="PANTHER" id="PTHR45679">
    <property type="entry name" value="ER DEGRADATION-ENHANCING ALPHA-MANNOSIDASE-LIKE PROTEIN 2"/>
    <property type="match status" value="1"/>
</dbReference>
<evidence type="ECO:0000256" key="3">
    <source>
        <dbReference type="ARBA" id="ARBA00022824"/>
    </source>
</evidence>
<comment type="subcellular location">
    <subcellularLocation>
        <location evidence="1">Endoplasmic reticulum</location>
    </subcellularLocation>
</comment>
<dbReference type="InParanoid" id="C5L318"/>
<keyword evidence="7" id="KW-0378">Hydrolase</keyword>
<keyword evidence="4" id="KW-0325">Glycoprotein</keyword>
<dbReference type="InterPro" id="IPR046450">
    <property type="entry name" value="PA_dom_sf"/>
</dbReference>
<keyword evidence="6" id="KW-0479">Metal-binding</keyword>
<evidence type="ECO:0000313" key="10">
    <source>
        <dbReference type="Proteomes" id="UP000007800"/>
    </source>
</evidence>
<dbReference type="PRINTS" id="PR00747">
    <property type="entry name" value="GLYHDRLASE47"/>
</dbReference>
<evidence type="ECO:0000256" key="7">
    <source>
        <dbReference type="RuleBase" id="RU361193"/>
    </source>
</evidence>
<dbReference type="InterPro" id="IPR003137">
    <property type="entry name" value="PA_domain"/>
</dbReference>
<comment type="similarity">
    <text evidence="2 7">Belongs to the glycosyl hydrolase 47 family.</text>
</comment>